<accession>K0RN57</accession>
<name>K0RN57_THAOC</name>
<keyword evidence="3" id="KW-1185">Reference proteome</keyword>
<evidence type="ECO:0000313" key="3">
    <source>
        <dbReference type="Proteomes" id="UP000266841"/>
    </source>
</evidence>
<organism evidence="2 3">
    <name type="scientific">Thalassiosira oceanica</name>
    <name type="common">Marine diatom</name>
    <dbReference type="NCBI Taxonomy" id="159749"/>
    <lineage>
        <taxon>Eukaryota</taxon>
        <taxon>Sar</taxon>
        <taxon>Stramenopiles</taxon>
        <taxon>Ochrophyta</taxon>
        <taxon>Bacillariophyta</taxon>
        <taxon>Coscinodiscophyceae</taxon>
        <taxon>Thalassiosirophycidae</taxon>
        <taxon>Thalassiosirales</taxon>
        <taxon>Thalassiosiraceae</taxon>
        <taxon>Thalassiosira</taxon>
    </lineage>
</organism>
<sequence length="197" mass="21479">MENWWSDEEDTDLPDANRQFKRLRPLRYSSHAGIIASAPVVATSSGAARASRGASRAASSSSASAPSDSWYRPSAQPADTRGKPRPAAEDIFELSCDKEETQASHWPAEARTTANKPGIGKSDDVENKRTEQVEQAGEQEVIEILSSDEENELREKEGDTEDETQASLWPAAGAQVAAEPQPQPQPDEDDEDVDEEI</sequence>
<feature type="region of interest" description="Disordered" evidence="1">
    <location>
        <begin position="34"/>
        <end position="197"/>
    </location>
</feature>
<feature type="compositionally biased region" description="Low complexity" evidence="1">
    <location>
        <begin position="170"/>
        <end position="180"/>
    </location>
</feature>
<feature type="compositionally biased region" description="Basic and acidic residues" evidence="1">
    <location>
        <begin position="121"/>
        <end position="132"/>
    </location>
</feature>
<feature type="compositionally biased region" description="Acidic residues" evidence="1">
    <location>
        <begin position="186"/>
        <end position="197"/>
    </location>
</feature>
<dbReference type="EMBL" id="AGNL01043958">
    <property type="protein sequence ID" value="EJK50341.1"/>
    <property type="molecule type" value="Genomic_DNA"/>
</dbReference>
<evidence type="ECO:0000313" key="2">
    <source>
        <dbReference type="EMBL" id="EJK50341.1"/>
    </source>
</evidence>
<proteinExistence type="predicted"/>
<comment type="caution">
    <text evidence="2">The sequence shown here is derived from an EMBL/GenBank/DDBJ whole genome shotgun (WGS) entry which is preliminary data.</text>
</comment>
<protein>
    <submittedName>
        <fullName evidence="2">Uncharacterized protein</fullName>
    </submittedName>
</protein>
<evidence type="ECO:0000256" key="1">
    <source>
        <dbReference type="SAM" id="MobiDB-lite"/>
    </source>
</evidence>
<reference evidence="2 3" key="1">
    <citation type="journal article" date="2012" name="Genome Biol.">
        <title>Genome and low-iron response of an oceanic diatom adapted to chronic iron limitation.</title>
        <authorList>
            <person name="Lommer M."/>
            <person name="Specht M."/>
            <person name="Roy A.S."/>
            <person name="Kraemer L."/>
            <person name="Andreson R."/>
            <person name="Gutowska M.A."/>
            <person name="Wolf J."/>
            <person name="Bergner S.V."/>
            <person name="Schilhabel M.B."/>
            <person name="Klostermeier U.C."/>
            <person name="Beiko R.G."/>
            <person name="Rosenstiel P."/>
            <person name="Hippler M."/>
            <person name="Laroche J."/>
        </authorList>
    </citation>
    <scope>NUCLEOTIDE SEQUENCE [LARGE SCALE GENOMIC DNA]</scope>
    <source>
        <strain evidence="2 3">CCMP1005</strain>
    </source>
</reference>
<feature type="compositionally biased region" description="Low complexity" evidence="1">
    <location>
        <begin position="44"/>
        <end position="65"/>
    </location>
</feature>
<feature type="non-terminal residue" evidence="2">
    <location>
        <position position="197"/>
    </location>
</feature>
<feature type="compositionally biased region" description="Acidic residues" evidence="1">
    <location>
        <begin position="146"/>
        <end position="164"/>
    </location>
</feature>
<dbReference type="Proteomes" id="UP000266841">
    <property type="component" value="Unassembled WGS sequence"/>
</dbReference>
<gene>
    <name evidence="2" type="ORF">THAOC_30703</name>
</gene>
<dbReference type="AlphaFoldDB" id="K0RN57"/>